<dbReference type="InterPro" id="IPR003343">
    <property type="entry name" value="Big_2"/>
</dbReference>
<evidence type="ECO:0000313" key="4">
    <source>
        <dbReference type="EMBL" id="UEL46678.1"/>
    </source>
</evidence>
<dbReference type="Proteomes" id="UP001198983">
    <property type="component" value="Chromosome"/>
</dbReference>
<gene>
    <name evidence="4" type="ORF">JW646_13645</name>
</gene>
<evidence type="ECO:0000256" key="2">
    <source>
        <dbReference type="SAM" id="SignalP"/>
    </source>
</evidence>
<feature type="domain" description="BIG2" evidence="3">
    <location>
        <begin position="754"/>
        <end position="831"/>
    </location>
</feature>
<dbReference type="InterPro" id="IPR041498">
    <property type="entry name" value="Big_6"/>
</dbReference>
<dbReference type="Pfam" id="PF02368">
    <property type="entry name" value="Big_2"/>
    <property type="match status" value="1"/>
</dbReference>
<organism evidence="4 5">
    <name type="scientific">Terrisporobacter hibernicus</name>
    <dbReference type="NCBI Taxonomy" id="2813371"/>
    <lineage>
        <taxon>Bacteria</taxon>
        <taxon>Bacillati</taxon>
        <taxon>Bacillota</taxon>
        <taxon>Clostridia</taxon>
        <taxon>Peptostreptococcales</taxon>
        <taxon>Peptostreptococcaceae</taxon>
        <taxon>Terrisporobacter</taxon>
    </lineage>
</organism>
<proteinExistence type="predicted"/>
<accession>A0AAX2ZBC8</accession>
<dbReference type="Pfam" id="PF14478">
    <property type="entry name" value="DUF4430"/>
    <property type="match status" value="1"/>
</dbReference>
<dbReference type="Gene3D" id="2.60.40.1080">
    <property type="match status" value="1"/>
</dbReference>
<dbReference type="SMART" id="SM00635">
    <property type="entry name" value="BID_2"/>
    <property type="match status" value="1"/>
</dbReference>
<keyword evidence="2" id="KW-0732">Signal</keyword>
<reference evidence="4 5" key="1">
    <citation type="journal article" date="2023" name="Int. J. Syst. Evol. Microbiol.">
        <title>Terrisporobacter hibernicus sp. nov., isolated from bovine faeces in Northern Ireland.</title>
        <authorList>
            <person name="Mitchell M."/>
            <person name="Nguyen S.V."/>
            <person name="Connor M."/>
            <person name="Fairley D.J."/>
            <person name="Donoghue O."/>
            <person name="Marshall H."/>
            <person name="Koolman L."/>
            <person name="McMullan G."/>
            <person name="Schaffer K.E."/>
            <person name="McGrath J.W."/>
            <person name="Fanning S."/>
        </authorList>
    </citation>
    <scope>NUCLEOTIDE SEQUENCE [LARGE SCALE GENOMIC DNA]</scope>
    <source>
        <strain evidence="4 5">MCA3</strain>
    </source>
</reference>
<dbReference type="KEGG" id="tem:JW646_13645"/>
<dbReference type="EMBL" id="CP081135">
    <property type="protein sequence ID" value="UEL46678.1"/>
    <property type="molecule type" value="Genomic_DNA"/>
</dbReference>
<feature type="chain" id="PRO_5043780057" evidence="2">
    <location>
        <begin position="30"/>
        <end position="1420"/>
    </location>
</feature>
<feature type="coiled-coil region" evidence="1">
    <location>
        <begin position="885"/>
        <end position="912"/>
    </location>
</feature>
<dbReference type="Gene3D" id="2.170.130.30">
    <property type="match status" value="1"/>
</dbReference>
<dbReference type="Gene3D" id="2.60.40.10">
    <property type="entry name" value="Immunoglobulins"/>
    <property type="match status" value="2"/>
</dbReference>
<feature type="signal peptide" evidence="2">
    <location>
        <begin position="1"/>
        <end position="29"/>
    </location>
</feature>
<keyword evidence="1" id="KW-0175">Coiled coil</keyword>
<dbReference type="Gene3D" id="1.20.1270.90">
    <property type="entry name" value="AF1782-like"/>
    <property type="match status" value="1"/>
</dbReference>
<dbReference type="RefSeq" id="WP_228415450.1">
    <property type="nucleotide sequence ID" value="NZ_CP081135.1"/>
</dbReference>
<protein>
    <submittedName>
        <fullName evidence="4">DUF4430 domain-containing protein</fullName>
    </submittedName>
</protein>
<name>A0AAX2ZBC8_9FIRM</name>
<evidence type="ECO:0000259" key="3">
    <source>
        <dbReference type="SMART" id="SM00635"/>
    </source>
</evidence>
<evidence type="ECO:0000256" key="1">
    <source>
        <dbReference type="SAM" id="Coils"/>
    </source>
</evidence>
<keyword evidence="5" id="KW-1185">Reference proteome</keyword>
<dbReference type="Pfam" id="PF17936">
    <property type="entry name" value="Big_6"/>
    <property type="match status" value="1"/>
</dbReference>
<evidence type="ECO:0000313" key="5">
    <source>
        <dbReference type="Proteomes" id="UP001198983"/>
    </source>
</evidence>
<dbReference type="SUPFAM" id="SSF49373">
    <property type="entry name" value="Invasin/intimin cell-adhesion fragments"/>
    <property type="match status" value="1"/>
</dbReference>
<dbReference type="InterPro" id="IPR008964">
    <property type="entry name" value="Invasin/intimin_cell_adhesion"/>
</dbReference>
<dbReference type="InterPro" id="IPR013783">
    <property type="entry name" value="Ig-like_fold"/>
</dbReference>
<dbReference type="InterPro" id="IPR027954">
    <property type="entry name" value="Transcobalamin-like_C"/>
</dbReference>
<sequence>MKNKIISKFLSVLMAFMMIISVVPTNVFADSTKSKSNSIEIKENDLNGNRYETYYYVENESYTYNGKSVEFISENQIKAGDETLNLKNKKTTVNIKVEGDKATIAFTGINTPIGSVSGQWNSAYAGETKISYDTDIESQTKITSKNYDLKTLEITGLTNGTYHLTNGSIYEKANEWSSGITEIGTEGYFGRLPDITFTVGSDQEQPVGKVNLSIEKRTIGKGDTLSMEEVDMYEGDTAWDVLKRESEARGIELKYTHHEAYNSVYVSSISGDGEFDHGQGSGWKYEVNGVFPDVGLSAYKLKVNDTVRLRYCRTVESEELNNPLVDYLKQLIADAQDTIKNGNYTSQSIAKVNTAIKDAKVITSDEQYNSKDTDKELVVSKHIKEINDAVTTLEKEDTDHGGDVDAPSNVPDDFENDLWLQYDYKELKVNGTATIYPRRVPQIIDDPISNHVTRPNFNFQIISGDSISLDTTKSTDKATVTAVKEGTSIVKVTYDACGSYGASSIVNTAYVVYDVVGDANTGITINSNIKETSYDTIYYKEGSTVDYEIDPTITGADTVEVTCNGNVVTEKNGKYTAKLENKSNIIGIKATNSKGTKSYFKVVDARKIEVSIVNSSRPGATFEAGDTAKISFKGITHPVYKLATIYNPTWQSTAPWPSKGTFVEYKNDVLGTVKGYCNQWDLATVNTIKVTFDKAGEYKFNSGQIFSEWWGSELGADKGQEGSGEPNLEAPQNSRYFSSVPNFTINVASAEYKPVESVKINEKDVSIEVTGETKLTATVLPENATDKVVTWSSDNEEVATVDQNGVIKGLKEGNVTIIVTTKDSNKTDSITVKVTPEKPATDEERESLKALIEEVQSMNESKYTEDTWLKLQEQLKISKEVYNNEKSLKNEINNTTKDLQQAIDNLKKAINVTISPKRIEVGDEVTIKFTGLEVPDISNDGNGNSRLERFSLMFNTNMPGVSQTKSENAIINSELIKTIKFTVPEDTKAGEYTLSDGYIEAYWRAAIHPNMPIELAPAVTKKYCENELPKITIKVVNVEEETTNKVLAQKVSEKIEAIDLTNGFSSVEKNKVNNAKNEFDKLSETQKSLVSKELHEKLNISIDKIKELEIDNFVNLVSKIERPATKTSINKVIDAAGAYSNMDSELQQHLKVQNTKNILDQIIIEISNKPEKPIEKEFKKVLSINNIKYNSTSIAGKGEAGAKVHAYVGSKLIGSSTVKKDGTYTIKTDKLIGGATIAVKMKKEGYKTAEVKKSVLKEIKKFTVDKVKCGDKKITGTGNVGFYVRAYDKSGKQIGSTVKVDSKGKFSISVQKQAARKSVTLRISKSGYYTRSKTTTVLKVFSKKLSVNSVKSRSKVITGKGQYGATVRVYVNGKQIGKTIKVSKNNKFSVNIPKQKKNTKITIKMTKTETLGLDKTIIVK</sequence>